<dbReference type="Proteomes" id="UP001597196">
    <property type="component" value="Unassembled WGS sequence"/>
</dbReference>
<evidence type="ECO:0000259" key="1">
    <source>
        <dbReference type="PROSITE" id="PS50995"/>
    </source>
</evidence>
<evidence type="ECO:0000313" key="3">
    <source>
        <dbReference type="Proteomes" id="UP001597196"/>
    </source>
</evidence>
<dbReference type="InterPro" id="IPR036388">
    <property type="entry name" value="WH-like_DNA-bd_sf"/>
</dbReference>
<dbReference type="InterPro" id="IPR036390">
    <property type="entry name" value="WH_DNA-bd_sf"/>
</dbReference>
<dbReference type="EMBL" id="JBHTOC010000010">
    <property type="protein sequence ID" value="MFD1430195.1"/>
    <property type="molecule type" value="Genomic_DNA"/>
</dbReference>
<dbReference type="SMART" id="SM00347">
    <property type="entry name" value="HTH_MARR"/>
    <property type="match status" value="1"/>
</dbReference>
<accession>A0ABW4CH95</accession>
<reference evidence="3" key="1">
    <citation type="journal article" date="2019" name="Int. J. Syst. Evol. Microbiol.">
        <title>The Global Catalogue of Microorganisms (GCM) 10K type strain sequencing project: providing services to taxonomists for standard genome sequencing and annotation.</title>
        <authorList>
            <consortium name="The Broad Institute Genomics Platform"/>
            <consortium name="The Broad Institute Genome Sequencing Center for Infectious Disease"/>
            <person name="Wu L."/>
            <person name="Ma J."/>
        </authorList>
    </citation>
    <scope>NUCLEOTIDE SEQUENCE [LARGE SCALE GENOMIC DNA]</scope>
    <source>
        <strain evidence="3">CCM 8980</strain>
    </source>
</reference>
<evidence type="ECO:0000313" key="2">
    <source>
        <dbReference type="EMBL" id="MFD1430195.1"/>
    </source>
</evidence>
<name>A0ABW4CH95_9LACO</name>
<dbReference type="Gene3D" id="1.10.10.10">
    <property type="entry name" value="Winged helix-like DNA-binding domain superfamily/Winged helix DNA-binding domain"/>
    <property type="match status" value="1"/>
</dbReference>
<dbReference type="RefSeq" id="WP_203637074.1">
    <property type="nucleotide sequence ID" value="NZ_BOLS01000008.1"/>
</dbReference>
<dbReference type="SUPFAM" id="SSF46785">
    <property type="entry name" value="Winged helix' DNA-binding domain"/>
    <property type="match status" value="1"/>
</dbReference>
<dbReference type="InterPro" id="IPR039422">
    <property type="entry name" value="MarR/SlyA-like"/>
</dbReference>
<keyword evidence="3" id="KW-1185">Reference proteome</keyword>
<comment type="caution">
    <text evidence="2">The sequence shown here is derived from an EMBL/GenBank/DDBJ whole genome shotgun (WGS) entry which is preliminary data.</text>
</comment>
<protein>
    <submittedName>
        <fullName evidence="2">MarR family winged helix-turn-helix transcriptional regulator</fullName>
    </submittedName>
</protein>
<dbReference type="Pfam" id="PF12802">
    <property type="entry name" value="MarR_2"/>
    <property type="match status" value="1"/>
</dbReference>
<sequence length="148" mass="16637">MESDEMMKTNDPQNLSDRLHETVVAEASLIHEQLKALHLNVQQARLLQFVAAHPGCLQKEAAHYLGRQDATVTNMLKSLVQAGYLRREVPAENERVKQLYIAPAGQKLIDQITTIFSDLEDKVRAAVPADERKALARNLDRIKAALEE</sequence>
<feature type="domain" description="HTH marR-type" evidence="1">
    <location>
        <begin position="12"/>
        <end position="144"/>
    </location>
</feature>
<dbReference type="PANTHER" id="PTHR33164">
    <property type="entry name" value="TRANSCRIPTIONAL REGULATOR, MARR FAMILY"/>
    <property type="match status" value="1"/>
</dbReference>
<dbReference type="PANTHER" id="PTHR33164:SF57">
    <property type="entry name" value="MARR-FAMILY TRANSCRIPTIONAL REGULATOR"/>
    <property type="match status" value="1"/>
</dbReference>
<organism evidence="2 3">
    <name type="scientific">Lacticaseibacillus mingshuiensis</name>
    <dbReference type="NCBI Taxonomy" id="2799574"/>
    <lineage>
        <taxon>Bacteria</taxon>
        <taxon>Bacillati</taxon>
        <taxon>Bacillota</taxon>
        <taxon>Bacilli</taxon>
        <taxon>Lactobacillales</taxon>
        <taxon>Lactobacillaceae</taxon>
        <taxon>Lacticaseibacillus</taxon>
    </lineage>
</organism>
<dbReference type="InterPro" id="IPR000835">
    <property type="entry name" value="HTH_MarR-typ"/>
</dbReference>
<gene>
    <name evidence="2" type="ORF">ACFQ4P_08045</name>
</gene>
<proteinExistence type="predicted"/>
<dbReference type="PROSITE" id="PS50995">
    <property type="entry name" value="HTH_MARR_2"/>
    <property type="match status" value="1"/>
</dbReference>